<reference evidence="1 2" key="1">
    <citation type="submission" date="2018-11" db="EMBL/GenBank/DDBJ databases">
        <authorList>
            <consortium name="Pathogen Informatics"/>
        </authorList>
    </citation>
    <scope>NUCLEOTIDE SEQUENCE [LARGE SCALE GENOMIC DNA]</scope>
</reference>
<dbReference type="AlphaFoldDB" id="A0A3P7JX10"/>
<feature type="non-terminal residue" evidence="1">
    <location>
        <position position="1"/>
    </location>
</feature>
<accession>A0A3P7JX10</accession>
<keyword evidence="2" id="KW-1185">Reference proteome</keyword>
<evidence type="ECO:0000313" key="1">
    <source>
        <dbReference type="EMBL" id="VDM84499.1"/>
    </source>
</evidence>
<sequence length="82" mass="9291">DINGLLCAQVKTEQYQVRGTRVKPYWTHAIHGGREIRRRQGADGMRAIEKPSLPLHWSSKLMGQLTVSINNIGLERKNAHMA</sequence>
<dbReference type="Proteomes" id="UP000270094">
    <property type="component" value="Unassembled WGS sequence"/>
</dbReference>
<protein>
    <submittedName>
        <fullName evidence="1">Uncharacterized protein</fullName>
    </submittedName>
</protein>
<organism evidence="1 2">
    <name type="scientific">Strongylus vulgaris</name>
    <name type="common">Blood worm</name>
    <dbReference type="NCBI Taxonomy" id="40348"/>
    <lineage>
        <taxon>Eukaryota</taxon>
        <taxon>Metazoa</taxon>
        <taxon>Ecdysozoa</taxon>
        <taxon>Nematoda</taxon>
        <taxon>Chromadorea</taxon>
        <taxon>Rhabditida</taxon>
        <taxon>Rhabditina</taxon>
        <taxon>Rhabditomorpha</taxon>
        <taxon>Strongyloidea</taxon>
        <taxon>Strongylidae</taxon>
        <taxon>Strongylus</taxon>
    </lineage>
</organism>
<evidence type="ECO:0000313" key="2">
    <source>
        <dbReference type="Proteomes" id="UP000270094"/>
    </source>
</evidence>
<proteinExistence type="predicted"/>
<name>A0A3P7JX10_STRVU</name>
<gene>
    <name evidence="1" type="ORF">SVUK_LOCUS19497</name>
</gene>
<dbReference type="EMBL" id="UYYB01130613">
    <property type="protein sequence ID" value="VDM84499.1"/>
    <property type="molecule type" value="Genomic_DNA"/>
</dbReference>